<dbReference type="EMBL" id="SNVJ01000002">
    <property type="protein sequence ID" value="MXP62437.1"/>
    <property type="molecule type" value="Genomic_DNA"/>
</dbReference>
<protein>
    <submittedName>
        <fullName evidence="4">PRC-barrel domain containing protein</fullName>
    </submittedName>
</protein>
<dbReference type="AlphaFoldDB" id="A0A845BAP3"/>
<dbReference type="PANTHER" id="PTHR36505">
    <property type="entry name" value="BLR1072 PROTEIN"/>
    <property type="match status" value="1"/>
</dbReference>
<keyword evidence="2" id="KW-0732">Signal</keyword>
<reference evidence="4 5" key="1">
    <citation type="submission" date="2019-03" db="EMBL/GenBank/DDBJ databases">
        <title>Roseomonas sp. a novel Roseomonas species isolated from Sea whip Gorgonian.</title>
        <authorList>
            <person name="Li F."/>
            <person name="Pan X."/>
            <person name="Huang S."/>
            <person name="Li Z."/>
            <person name="Meng B."/>
        </authorList>
    </citation>
    <scope>NUCLEOTIDE SEQUENCE [LARGE SCALE GENOMIC DNA]</scope>
    <source>
        <strain evidence="4 5">M0104</strain>
    </source>
</reference>
<dbReference type="Gene3D" id="2.30.30.240">
    <property type="entry name" value="PRC-barrel domain"/>
    <property type="match status" value="1"/>
</dbReference>
<feature type="chain" id="PRO_5032452615" evidence="2">
    <location>
        <begin position="19"/>
        <end position="144"/>
    </location>
</feature>
<sequence length="144" mass="15500">MIPRLALPCLAFAVAAFAASPAAAQQRDRPEASVTSEALRQPGPPLPASPTVSADNLRWRASDLMGADVYSSENNKLGSVKDLLFTRDGGLTVVLSSGGLFGIGERLVAIPFQDLQHSERWVLPGSNAETLRQRPEFHYDQSRG</sequence>
<organism evidence="4 5">
    <name type="scientific">Teichococcus coralli</name>
    <dbReference type="NCBI Taxonomy" id="2545983"/>
    <lineage>
        <taxon>Bacteria</taxon>
        <taxon>Pseudomonadati</taxon>
        <taxon>Pseudomonadota</taxon>
        <taxon>Alphaproteobacteria</taxon>
        <taxon>Acetobacterales</taxon>
        <taxon>Roseomonadaceae</taxon>
        <taxon>Roseomonas</taxon>
    </lineage>
</organism>
<feature type="domain" description="PRC-barrel" evidence="3">
    <location>
        <begin position="60"/>
        <end position="114"/>
    </location>
</feature>
<evidence type="ECO:0000313" key="4">
    <source>
        <dbReference type="EMBL" id="MXP62437.1"/>
    </source>
</evidence>
<proteinExistence type="predicted"/>
<feature type="region of interest" description="Disordered" evidence="1">
    <location>
        <begin position="25"/>
        <end position="54"/>
    </location>
</feature>
<dbReference type="Pfam" id="PF05239">
    <property type="entry name" value="PRC"/>
    <property type="match status" value="1"/>
</dbReference>
<dbReference type="PANTHER" id="PTHR36505:SF1">
    <property type="entry name" value="BLR1072 PROTEIN"/>
    <property type="match status" value="1"/>
</dbReference>
<name>A0A845BAP3_9PROT</name>
<gene>
    <name evidence="4" type="ORF">E0493_03595</name>
</gene>
<dbReference type="Proteomes" id="UP000460715">
    <property type="component" value="Unassembled WGS sequence"/>
</dbReference>
<feature type="signal peptide" evidence="2">
    <location>
        <begin position="1"/>
        <end position="18"/>
    </location>
</feature>
<dbReference type="OrthoDB" id="8021018at2"/>
<comment type="caution">
    <text evidence="4">The sequence shown here is derived from an EMBL/GenBank/DDBJ whole genome shotgun (WGS) entry which is preliminary data.</text>
</comment>
<keyword evidence="5" id="KW-1185">Reference proteome</keyword>
<evidence type="ECO:0000259" key="3">
    <source>
        <dbReference type="Pfam" id="PF05239"/>
    </source>
</evidence>
<accession>A0A845BAP3</accession>
<evidence type="ECO:0000256" key="1">
    <source>
        <dbReference type="SAM" id="MobiDB-lite"/>
    </source>
</evidence>
<dbReference type="SUPFAM" id="SSF50346">
    <property type="entry name" value="PRC-barrel domain"/>
    <property type="match status" value="1"/>
</dbReference>
<evidence type="ECO:0000313" key="5">
    <source>
        <dbReference type="Proteomes" id="UP000460715"/>
    </source>
</evidence>
<dbReference type="RefSeq" id="WP_160935541.1">
    <property type="nucleotide sequence ID" value="NZ_SNVJ01000002.1"/>
</dbReference>
<evidence type="ECO:0000256" key="2">
    <source>
        <dbReference type="SAM" id="SignalP"/>
    </source>
</evidence>
<dbReference type="InterPro" id="IPR011033">
    <property type="entry name" value="PRC_barrel-like_sf"/>
</dbReference>
<dbReference type="InterPro" id="IPR027275">
    <property type="entry name" value="PRC-brl_dom"/>
</dbReference>